<proteinExistence type="predicted"/>
<dbReference type="AlphaFoldDB" id="A0A6S5RUY4"/>
<accession>A0A6S5RUY4</accession>
<gene>
    <name evidence="1" type="ORF">WP8S17C03_44910</name>
</gene>
<dbReference type="Proteomes" id="UP000515591">
    <property type="component" value="Chromosome"/>
</dbReference>
<protein>
    <submittedName>
        <fullName evidence="1">Uncharacterized protein</fullName>
    </submittedName>
</protein>
<evidence type="ECO:0000313" key="1">
    <source>
        <dbReference type="EMBL" id="BBT18442.1"/>
    </source>
</evidence>
<name>A0A6S5RUY4_9GAMM</name>
<organism evidence="1 2">
    <name type="scientific">Metapseudomonas otitidis</name>
    <dbReference type="NCBI Taxonomy" id="319939"/>
    <lineage>
        <taxon>Bacteria</taxon>
        <taxon>Pseudomonadati</taxon>
        <taxon>Pseudomonadota</taxon>
        <taxon>Gammaproteobacteria</taxon>
        <taxon>Pseudomonadales</taxon>
        <taxon>Pseudomonadaceae</taxon>
        <taxon>Metapseudomonas</taxon>
    </lineage>
</organism>
<sequence length="96" mass="11383">MKKATLLLMPLLCVAYLYTGYYETRWAEDNRMVFFIKQYPSLTLEFPNVFASDRDDKPLEQLTAEERDTVRAYCKYRLGIETRLETQAELERCKGL</sequence>
<evidence type="ECO:0000313" key="2">
    <source>
        <dbReference type="Proteomes" id="UP000515591"/>
    </source>
</evidence>
<reference evidence="1 2" key="1">
    <citation type="submission" date="2019-12" db="EMBL/GenBank/DDBJ databases">
        <title>complete genome sequences of Pseudomonas otitidis str. WP8-S17-CRE-03 isolated from wastewater treatment plant effluent.</title>
        <authorList>
            <person name="Sekizuka T."/>
            <person name="Itokawa K."/>
            <person name="Yatsu K."/>
            <person name="Inamine Y."/>
            <person name="Kuroda M."/>
        </authorList>
    </citation>
    <scope>NUCLEOTIDE SEQUENCE [LARGE SCALE GENOMIC DNA]</scope>
    <source>
        <strain evidence="1 2">WP8-S17-CRE-03</strain>
    </source>
</reference>
<dbReference type="EMBL" id="AP022213">
    <property type="protein sequence ID" value="BBT18442.1"/>
    <property type="molecule type" value="Genomic_DNA"/>
</dbReference>
<dbReference type="RefSeq" id="WP_182850844.1">
    <property type="nucleotide sequence ID" value="NZ_AP022213.1"/>
</dbReference>